<dbReference type="InterPro" id="IPR011711">
    <property type="entry name" value="GntR_C"/>
</dbReference>
<proteinExistence type="predicted"/>
<dbReference type="Gene3D" id="1.10.10.10">
    <property type="entry name" value="Winged helix-like DNA-binding domain superfamily/Winged helix DNA-binding domain"/>
    <property type="match status" value="1"/>
</dbReference>
<reference evidence="5 6" key="1">
    <citation type="submission" date="2020-07" db="EMBL/GenBank/DDBJ databases">
        <title>Sequencing the genomes of 1000 actinobacteria strains.</title>
        <authorList>
            <person name="Klenk H.-P."/>
        </authorList>
    </citation>
    <scope>NUCLEOTIDE SEQUENCE [LARGE SCALE GENOMIC DNA]</scope>
    <source>
        <strain evidence="5 6">DSM 17380</strain>
    </source>
</reference>
<dbReference type="SUPFAM" id="SSF48008">
    <property type="entry name" value="GntR ligand-binding domain-like"/>
    <property type="match status" value="1"/>
</dbReference>
<dbReference type="SUPFAM" id="SSF46785">
    <property type="entry name" value="Winged helix' DNA-binding domain"/>
    <property type="match status" value="1"/>
</dbReference>
<organism evidence="5 6">
    <name type="scientific">Leucobacter aridicollis</name>
    <dbReference type="NCBI Taxonomy" id="283878"/>
    <lineage>
        <taxon>Bacteria</taxon>
        <taxon>Bacillati</taxon>
        <taxon>Actinomycetota</taxon>
        <taxon>Actinomycetes</taxon>
        <taxon>Micrococcales</taxon>
        <taxon>Microbacteriaceae</taxon>
        <taxon>Leucobacter</taxon>
    </lineage>
</organism>
<dbReference type="Pfam" id="PF00392">
    <property type="entry name" value="GntR"/>
    <property type="match status" value="1"/>
</dbReference>
<evidence type="ECO:0000256" key="1">
    <source>
        <dbReference type="ARBA" id="ARBA00023015"/>
    </source>
</evidence>
<sequence length="225" mass="25009">MSSTIRTEAGAAESGAPQSHELVSILRDRILHGDLAPGQRLVERTLASELGVSRIPVRDALNILRGEGFVSALPNRGMTVTALSPQDVEELFEVRESLEVLAVRRATERATPDEIDRLEQSIAASEAAWERSDTDAVGRCNQEFHDLLWKMAHNSLLSSLMEPLEGRMHWLLRQNDDPRRLQAEHVAILAAIRSGDAELAARSALDHVQTSREIWLDLSARRRTA</sequence>
<dbReference type="InterPro" id="IPR008920">
    <property type="entry name" value="TF_FadR/GntR_C"/>
</dbReference>
<dbReference type="InterPro" id="IPR036390">
    <property type="entry name" value="WH_DNA-bd_sf"/>
</dbReference>
<protein>
    <submittedName>
        <fullName evidence="5">DNA-binding GntR family transcriptional regulator</fullName>
    </submittedName>
</protein>
<dbReference type="AlphaFoldDB" id="A0A852R7X6"/>
<dbReference type="PRINTS" id="PR00035">
    <property type="entry name" value="HTHGNTR"/>
</dbReference>
<dbReference type="Proteomes" id="UP000586095">
    <property type="component" value="Unassembled WGS sequence"/>
</dbReference>
<dbReference type="InterPro" id="IPR036388">
    <property type="entry name" value="WH-like_DNA-bd_sf"/>
</dbReference>
<dbReference type="SMART" id="SM00345">
    <property type="entry name" value="HTH_GNTR"/>
    <property type="match status" value="1"/>
</dbReference>
<accession>A0A852R7X6</accession>
<dbReference type="InterPro" id="IPR000524">
    <property type="entry name" value="Tscrpt_reg_HTH_GntR"/>
</dbReference>
<dbReference type="Gene3D" id="1.20.120.530">
    <property type="entry name" value="GntR ligand-binding domain-like"/>
    <property type="match status" value="1"/>
</dbReference>
<keyword evidence="6" id="KW-1185">Reference proteome</keyword>
<dbReference type="PANTHER" id="PTHR43537">
    <property type="entry name" value="TRANSCRIPTIONAL REGULATOR, GNTR FAMILY"/>
    <property type="match status" value="1"/>
</dbReference>
<name>A0A852R7X6_9MICO</name>
<dbReference type="SMART" id="SM00895">
    <property type="entry name" value="FCD"/>
    <property type="match status" value="1"/>
</dbReference>
<evidence type="ECO:0000256" key="3">
    <source>
        <dbReference type="ARBA" id="ARBA00023163"/>
    </source>
</evidence>
<dbReference type="PROSITE" id="PS50949">
    <property type="entry name" value="HTH_GNTR"/>
    <property type="match status" value="1"/>
</dbReference>
<evidence type="ECO:0000259" key="4">
    <source>
        <dbReference type="PROSITE" id="PS50949"/>
    </source>
</evidence>
<gene>
    <name evidence="5" type="ORF">BJ960_002328</name>
</gene>
<keyword evidence="1" id="KW-0805">Transcription regulation</keyword>
<dbReference type="CDD" id="cd07377">
    <property type="entry name" value="WHTH_GntR"/>
    <property type="match status" value="1"/>
</dbReference>
<dbReference type="GO" id="GO:0003677">
    <property type="term" value="F:DNA binding"/>
    <property type="evidence" value="ECO:0007669"/>
    <property type="project" value="UniProtKB-KW"/>
</dbReference>
<keyword evidence="3" id="KW-0804">Transcription</keyword>
<dbReference type="GO" id="GO:0003700">
    <property type="term" value="F:DNA-binding transcription factor activity"/>
    <property type="evidence" value="ECO:0007669"/>
    <property type="project" value="InterPro"/>
</dbReference>
<feature type="domain" description="HTH gntR-type" evidence="4">
    <location>
        <begin position="16"/>
        <end position="83"/>
    </location>
</feature>
<comment type="caution">
    <text evidence="5">The sequence shown here is derived from an EMBL/GenBank/DDBJ whole genome shotgun (WGS) entry which is preliminary data.</text>
</comment>
<dbReference type="Pfam" id="PF07729">
    <property type="entry name" value="FCD"/>
    <property type="match status" value="1"/>
</dbReference>
<dbReference type="RefSeq" id="WP_185987403.1">
    <property type="nucleotide sequence ID" value="NZ_BAAALZ010000001.1"/>
</dbReference>
<evidence type="ECO:0000313" key="6">
    <source>
        <dbReference type="Proteomes" id="UP000586095"/>
    </source>
</evidence>
<evidence type="ECO:0000256" key="2">
    <source>
        <dbReference type="ARBA" id="ARBA00023125"/>
    </source>
</evidence>
<dbReference type="EMBL" id="JACCBD010000001">
    <property type="protein sequence ID" value="NYD27525.1"/>
    <property type="molecule type" value="Genomic_DNA"/>
</dbReference>
<evidence type="ECO:0000313" key="5">
    <source>
        <dbReference type="EMBL" id="NYD27525.1"/>
    </source>
</evidence>
<keyword evidence="2 5" id="KW-0238">DNA-binding</keyword>
<dbReference type="PANTHER" id="PTHR43537:SF24">
    <property type="entry name" value="GLUCONATE OPERON TRANSCRIPTIONAL REPRESSOR"/>
    <property type="match status" value="1"/>
</dbReference>